<sequence length="517" mass="56999">MDIEQPPMPAAEAADFIHKIFNDPDNPIVSVRTVFKDPLPDNYPDPSTLAYGWRWYFIDGNRLVSPMVGRVPLPRNGVLDDVYFIPSAELMLQALTGYWRDVSPEAIRARGFALTFGRVYGPFQRDYNTTPGVGAMKCGRYEALAICTTVPEKFTGAYEIPIVGGTDLDTLRYVAQYWAQPAAVADPRLHVAFVCSFNVGRSVMAAAMFAHQLHERGLSDKVRVSNAGTTNWAFGSPMDERGAELLRANGYPVPTGHRSVHVNDDCLGADLVVVMEQTHVASLKQLGAAGDNVKLLRSFDPATPGGLLDLKNPYTGSDFAYCYRAIGDALPGLHRWVDEHLGIAEPTHGWRWYKVQDGRLVSPIVGATRYGEPITLPRSGEMNGVFFIPNAEMMSRHLDTIMRFPENEPEHLTLTFGRVRGPFDPDPNMGHVNAMRCARYEAQVIATKCPEKLAGAYDLPIVSTLDLAAIERRYTTMATKKQQAARAKFAKAARAKGNTKVGRRAKSTAAPKRKGGK</sequence>
<feature type="domain" description="Rhodanese" evidence="7">
    <location>
        <begin position="167"/>
        <end position="240"/>
    </location>
</feature>
<dbReference type="InterPro" id="IPR001763">
    <property type="entry name" value="Rhodanese-like_dom"/>
</dbReference>
<feature type="region of interest" description="Disordered" evidence="6">
    <location>
        <begin position="487"/>
        <end position="517"/>
    </location>
</feature>
<dbReference type="Proteomes" id="UP001064782">
    <property type="component" value="Unassembled WGS sequence"/>
</dbReference>
<name>A0A9P3QAJ5_9MYCO</name>
<accession>A0A9P3QAJ5</accession>
<dbReference type="AlphaFoldDB" id="A0A9P3QAJ5"/>
<dbReference type="Pfam" id="PF01451">
    <property type="entry name" value="LMWPc"/>
    <property type="match status" value="1"/>
</dbReference>
<organism evidence="9 10">
    <name type="scientific">Mycobacterium kiyosense</name>
    <dbReference type="NCBI Taxonomy" id="2871094"/>
    <lineage>
        <taxon>Bacteria</taxon>
        <taxon>Bacillati</taxon>
        <taxon>Actinomycetota</taxon>
        <taxon>Actinomycetes</taxon>
        <taxon>Mycobacteriales</taxon>
        <taxon>Mycobacteriaceae</taxon>
        <taxon>Mycobacterium</taxon>
    </lineage>
</organism>
<dbReference type="Gene3D" id="3.40.50.2300">
    <property type="match status" value="1"/>
</dbReference>
<evidence type="ECO:0000256" key="1">
    <source>
        <dbReference type="ARBA" id="ARBA00011063"/>
    </source>
</evidence>
<dbReference type="EMBL" id="BRXE01000027">
    <property type="protein sequence ID" value="GLB83487.1"/>
    <property type="molecule type" value="Genomic_DNA"/>
</dbReference>
<dbReference type="PANTHER" id="PTHR11717">
    <property type="entry name" value="LOW MOLECULAR WEIGHT PROTEIN TYROSINE PHOSPHATASE"/>
    <property type="match status" value="1"/>
</dbReference>
<comment type="caution">
    <text evidence="9">The sequence shown here is derived from an EMBL/GenBank/DDBJ whole genome shotgun (WGS) entry which is preliminary data.</text>
</comment>
<dbReference type="GO" id="GO:0004725">
    <property type="term" value="F:protein tyrosine phosphatase activity"/>
    <property type="evidence" value="ECO:0007669"/>
    <property type="project" value="UniProtKB-EC"/>
</dbReference>
<dbReference type="PANTHER" id="PTHR11717:SF7">
    <property type="entry name" value="LOW MOLECULAR WEIGHT PHOSPHOTYROSINE PROTEIN PHOSPHATASE"/>
    <property type="match status" value="1"/>
</dbReference>
<evidence type="ECO:0000256" key="2">
    <source>
        <dbReference type="ARBA" id="ARBA00013064"/>
    </source>
</evidence>
<evidence type="ECO:0000313" key="9">
    <source>
        <dbReference type="EMBL" id="GLD32637.1"/>
    </source>
</evidence>
<dbReference type="SUPFAM" id="SSF52788">
    <property type="entry name" value="Phosphotyrosine protein phosphatases I"/>
    <property type="match status" value="1"/>
</dbReference>
<comment type="similarity">
    <text evidence="1">Belongs to the low molecular weight phosphotyrosine protein phosphatase family.</text>
</comment>
<reference evidence="9" key="1">
    <citation type="submission" date="2022-08" db="EMBL/GenBank/DDBJ databases">
        <title>Mycobacterium kiyosense sp. nov., scotochromogenic slow-glowing species isolated from respiratory specimens.</title>
        <authorList>
            <person name="Fukano H."/>
            <person name="Kazumi Y."/>
            <person name="Sakagami N."/>
            <person name="Ato M."/>
            <person name="Mitarai S."/>
            <person name="Hoshino Y."/>
        </authorList>
    </citation>
    <scope>NUCLEOTIDE SEQUENCE</scope>
    <source>
        <strain evidence="9">1413</strain>
        <strain evidence="8">SRL2020-028</strain>
    </source>
</reference>
<dbReference type="InterPro" id="IPR050438">
    <property type="entry name" value="LMW_PTPase"/>
</dbReference>
<dbReference type="InterPro" id="IPR023485">
    <property type="entry name" value="Ptyr_pPase"/>
</dbReference>
<dbReference type="InterPro" id="IPR036196">
    <property type="entry name" value="Ptyr_pPase_sf"/>
</dbReference>
<feature type="active site" description="Nucleophile" evidence="5">
    <location>
        <position position="195"/>
    </location>
</feature>
<evidence type="ECO:0000256" key="6">
    <source>
        <dbReference type="SAM" id="MobiDB-lite"/>
    </source>
</evidence>
<evidence type="ECO:0000256" key="3">
    <source>
        <dbReference type="ARBA" id="ARBA00022801"/>
    </source>
</evidence>
<keyword evidence="3" id="KW-0378">Hydrolase</keyword>
<proteinExistence type="inferred from homology"/>
<feature type="active site" evidence="5">
    <location>
        <position position="201"/>
    </location>
</feature>
<protein>
    <recommendedName>
        <fullName evidence="2">protein-tyrosine-phosphatase</fullName>
        <ecNumber evidence="2">3.1.3.48</ecNumber>
    </recommendedName>
</protein>
<evidence type="ECO:0000313" key="8">
    <source>
        <dbReference type="EMBL" id="GLB83487.1"/>
    </source>
</evidence>
<gene>
    <name evidence="9" type="ORF">Mkiyose1413_45200</name>
    <name evidence="8" type="ORF">SRL2020028_27430</name>
</gene>
<keyword evidence="10" id="KW-1185">Reference proteome</keyword>
<feature type="compositionally biased region" description="Basic residues" evidence="6">
    <location>
        <begin position="501"/>
        <end position="517"/>
    </location>
</feature>
<evidence type="ECO:0000256" key="4">
    <source>
        <dbReference type="ARBA" id="ARBA00022912"/>
    </source>
</evidence>
<dbReference type="EC" id="3.1.3.48" evidence="2"/>
<evidence type="ECO:0000259" key="7">
    <source>
        <dbReference type="PROSITE" id="PS50206"/>
    </source>
</evidence>
<keyword evidence="4" id="KW-0904">Protein phosphatase</keyword>
<dbReference type="PRINTS" id="PR00719">
    <property type="entry name" value="LMWPTPASE"/>
</dbReference>
<dbReference type="Proteomes" id="UP001165663">
    <property type="component" value="Unassembled WGS sequence"/>
</dbReference>
<dbReference type="InterPro" id="IPR017867">
    <property type="entry name" value="Tyr_phospatase_low_mol_wt"/>
</dbReference>
<dbReference type="SMART" id="SM00226">
    <property type="entry name" value="LMWPc"/>
    <property type="match status" value="1"/>
</dbReference>
<evidence type="ECO:0000256" key="5">
    <source>
        <dbReference type="PIRSR" id="PIRSR617867-1"/>
    </source>
</evidence>
<dbReference type="PROSITE" id="PS50206">
    <property type="entry name" value="RHODANESE_3"/>
    <property type="match status" value="1"/>
</dbReference>
<dbReference type="RefSeq" id="WP_309299013.1">
    <property type="nucleotide sequence ID" value="NZ_BRXG01000004.1"/>
</dbReference>
<evidence type="ECO:0000313" key="10">
    <source>
        <dbReference type="Proteomes" id="UP001064782"/>
    </source>
</evidence>
<dbReference type="EMBL" id="BRZI01000049">
    <property type="protein sequence ID" value="GLD32637.1"/>
    <property type="molecule type" value="Genomic_DNA"/>
</dbReference>